<dbReference type="PANTHER" id="PTHR15264">
    <property type="entry name" value="PROGRAMMED CELL DEATH PROTEIN 1"/>
    <property type="match status" value="1"/>
</dbReference>
<reference evidence="3" key="3">
    <citation type="submission" date="2025-09" db="UniProtKB">
        <authorList>
            <consortium name="Ensembl"/>
        </authorList>
    </citation>
    <scope>IDENTIFICATION</scope>
</reference>
<reference evidence="4" key="1">
    <citation type="journal article" date="2017" name="PLoS ONE">
        <title>The Agassiz's desert tortoise genome provides a resource for the conservation of a threatened species.</title>
        <authorList>
            <person name="Tollis M."/>
            <person name="DeNardo D.F."/>
            <person name="Cornelius J.A."/>
            <person name="Dolby G.A."/>
            <person name="Edwards T."/>
            <person name="Henen B.T."/>
            <person name="Karl A.E."/>
            <person name="Murphy R.W."/>
            <person name="Kusumi K."/>
        </authorList>
    </citation>
    <scope>NUCLEOTIDE SEQUENCE [LARGE SCALE GENOMIC DNA]</scope>
</reference>
<dbReference type="InterPro" id="IPR003599">
    <property type="entry name" value="Ig_sub"/>
</dbReference>
<dbReference type="InterPro" id="IPR013106">
    <property type="entry name" value="Ig_V-set"/>
</dbReference>
<reference evidence="3" key="2">
    <citation type="submission" date="2025-08" db="UniProtKB">
        <authorList>
            <consortium name="Ensembl"/>
        </authorList>
    </citation>
    <scope>IDENTIFICATION</scope>
</reference>
<dbReference type="Ensembl" id="ENSGAGT00000036877.1">
    <property type="protein sequence ID" value="ENSGAGP00000032530.1"/>
    <property type="gene ID" value="ENSGAGG00000023268.1"/>
</dbReference>
<sequence length="267" mass="29403">MPEVGRSLGVTTRAPWDWGVTVPVQERPGETGSRRKAGDGSLTFSPEKLSVPVGDTASFFCSISTANFPQSDYSLNWYKKINSTHTQKIAEFNGNEHENQKKFLLVNHTSSVEIKIQHLTENDSGEYFCGLIAFSSPSKVVESNVSKLTVTEGRPTTVPSVTVDNPVDDFKVPVIIGLIIAGAVLLGLITYVLFIITRWTGGPFPTGVTTYTVDYGVLEFQQDEHTDAPVESYPPDNTEYAVIVFPEEKPVTPERGKKTKQQKTCQI</sequence>
<keyword evidence="1" id="KW-0472">Membrane</keyword>
<keyword evidence="4" id="KW-1185">Reference proteome</keyword>
<dbReference type="GO" id="GO:0070234">
    <property type="term" value="P:positive regulation of T cell apoptotic process"/>
    <property type="evidence" value="ECO:0007669"/>
    <property type="project" value="TreeGrafter"/>
</dbReference>
<dbReference type="InterPro" id="IPR042379">
    <property type="entry name" value="PDCD1"/>
</dbReference>
<dbReference type="InterPro" id="IPR007110">
    <property type="entry name" value="Ig-like_dom"/>
</dbReference>
<protein>
    <recommendedName>
        <fullName evidence="2">Ig-like domain-containing protein</fullName>
    </recommendedName>
</protein>
<dbReference type="Gene3D" id="2.60.40.10">
    <property type="entry name" value="Immunoglobulins"/>
    <property type="match status" value="1"/>
</dbReference>
<dbReference type="AlphaFoldDB" id="A0A452IWV0"/>
<proteinExistence type="predicted"/>
<feature type="transmembrane region" description="Helical" evidence="1">
    <location>
        <begin position="174"/>
        <end position="196"/>
    </location>
</feature>
<dbReference type="GO" id="GO:0050777">
    <property type="term" value="P:negative regulation of immune response"/>
    <property type="evidence" value="ECO:0007669"/>
    <property type="project" value="InterPro"/>
</dbReference>
<evidence type="ECO:0000313" key="4">
    <source>
        <dbReference type="Proteomes" id="UP000291020"/>
    </source>
</evidence>
<dbReference type="STRING" id="38772.ENSGAGP00000032530"/>
<organism evidence="3 4">
    <name type="scientific">Gopherus agassizii</name>
    <name type="common">Agassiz's desert tortoise</name>
    <dbReference type="NCBI Taxonomy" id="38772"/>
    <lineage>
        <taxon>Eukaryota</taxon>
        <taxon>Metazoa</taxon>
        <taxon>Chordata</taxon>
        <taxon>Craniata</taxon>
        <taxon>Vertebrata</taxon>
        <taxon>Euteleostomi</taxon>
        <taxon>Archelosauria</taxon>
        <taxon>Testudinata</taxon>
        <taxon>Testudines</taxon>
        <taxon>Cryptodira</taxon>
        <taxon>Durocryptodira</taxon>
        <taxon>Testudinoidea</taxon>
        <taxon>Testudinidae</taxon>
        <taxon>Gopherus</taxon>
    </lineage>
</organism>
<dbReference type="InterPro" id="IPR013783">
    <property type="entry name" value="Ig-like_fold"/>
</dbReference>
<dbReference type="SMART" id="SM00409">
    <property type="entry name" value="IG"/>
    <property type="match status" value="1"/>
</dbReference>
<accession>A0A452IWV0</accession>
<evidence type="ECO:0000313" key="3">
    <source>
        <dbReference type="Ensembl" id="ENSGAGP00000032530.1"/>
    </source>
</evidence>
<keyword evidence="1" id="KW-0812">Transmembrane</keyword>
<dbReference type="SUPFAM" id="SSF48726">
    <property type="entry name" value="Immunoglobulin"/>
    <property type="match status" value="1"/>
</dbReference>
<dbReference type="InterPro" id="IPR036179">
    <property type="entry name" value="Ig-like_dom_sf"/>
</dbReference>
<evidence type="ECO:0000256" key="1">
    <source>
        <dbReference type="SAM" id="Phobius"/>
    </source>
</evidence>
<dbReference type="Proteomes" id="UP000291020">
    <property type="component" value="Unassembled WGS sequence"/>
</dbReference>
<evidence type="ECO:0000259" key="2">
    <source>
        <dbReference type="PROSITE" id="PS50835"/>
    </source>
</evidence>
<dbReference type="GO" id="GO:0009897">
    <property type="term" value="C:external side of plasma membrane"/>
    <property type="evidence" value="ECO:0007669"/>
    <property type="project" value="TreeGrafter"/>
</dbReference>
<name>A0A452IWV0_9SAUR</name>
<keyword evidence="1" id="KW-1133">Transmembrane helix</keyword>
<dbReference type="PROSITE" id="PS50835">
    <property type="entry name" value="IG_LIKE"/>
    <property type="match status" value="1"/>
</dbReference>
<dbReference type="PANTHER" id="PTHR15264:SF2">
    <property type="entry name" value="PROGRAMMED CELL DEATH PROTEIN 1"/>
    <property type="match status" value="1"/>
</dbReference>
<feature type="domain" description="Ig-like" evidence="2">
    <location>
        <begin position="40"/>
        <end position="146"/>
    </location>
</feature>
<dbReference type="Pfam" id="PF07686">
    <property type="entry name" value="V-set"/>
    <property type="match status" value="1"/>
</dbReference>